<organism evidence="2 3">
    <name type="scientific">Cryptosporangium phraense</name>
    <dbReference type="NCBI Taxonomy" id="2593070"/>
    <lineage>
        <taxon>Bacteria</taxon>
        <taxon>Bacillati</taxon>
        <taxon>Actinomycetota</taxon>
        <taxon>Actinomycetes</taxon>
        <taxon>Cryptosporangiales</taxon>
        <taxon>Cryptosporangiaceae</taxon>
        <taxon>Cryptosporangium</taxon>
    </lineage>
</organism>
<feature type="transmembrane region" description="Helical" evidence="1">
    <location>
        <begin position="12"/>
        <end position="31"/>
    </location>
</feature>
<keyword evidence="1" id="KW-0812">Transmembrane</keyword>
<dbReference type="Proteomes" id="UP000317982">
    <property type="component" value="Unassembled WGS sequence"/>
</dbReference>
<accession>A0A545AJ51</accession>
<protein>
    <submittedName>
        <fullName evidence="2">Uncharacterized protein</fullName>
    </submittedName>
</protein>
<feature type="transmembrane region" description="Helical" evidence="1">
    <location>
        <begin position="51"/>
        <end position="81"/>
    </location>
</feature>
<dbReference type="RefSeq" id="WP_142708235.1">
    <property type="nucleotide sequence ID" value="NZ_VIRS01000027.1"/>
</dbReference>
<reference evidence="2 3" key="1">
    <citation type="submission" date="2019-07" db="EMBL/GenBank/DDBJ databases">
        <title>Cryptosporangium phraense sp. nov., isolated from plant litter.</title>
        <authorList>
            <person name="Suriyachadkun C."/>
        </authorList>
    </citation>
    <scope>NUCLEOTIDE SEQUENCE [LARGE SCALE GENOMIC DNA]</scope>
    <source>
        <strain evidence="2 3">A-T 5661</strain>
    </source>
</reference>
<evidence type="ECO:0000313" key="3">
    <source>
        <dbReference type="Proteomes" id="UP000317982"/>
    </source>
</evidence>
<comment type="caution">
    <text evidence="2">The sequence shown here is derived from an EMBL/GenBank/DDBJ whole genome shotgun (WGS) entry which is preliminary data.</text>
</comment>
<dbReference type="AlphaFoldDB" id="A0A545AJ51"/>
<dbReference type="InParanoid" id="A0A545AJ51"/>
<evidence type="ECO:0000313" key="2">
    <source>
        <dbReference type="EMBL" id="TQS41354.1"/>
    </source>
</evidence>
<name>A0A545AJ51_9ACTN</name>
<gene>
    <name evidence="2" type="ORF">FL583_30065</name>
</gene>
<dbReference type="EMBL" id="VIRS01000027">
    <property type="protein sequence ID" value="TQS41354.1"/>
    <property type="molecule type" value="Genomic_DNA"/>
</dbReference>
<dbReference type="OrthoDB" id="3405852at2"/>
<keyword evidence="1" id="KW-0472">Membrane</keyword>
<keyword evidence="3" id="KW-1185">Reference proteome</keyword>
<evidence type="ECO:0000256" key="1">
    <source>
        <dbReference type="SAM" id="Phobius"/>
    </source>
</evidence>
<proteinExistence type="predicted"/>
<keyword evidence="1" id="KW-1133">Transmembrane helix</keyword>
<sequence length="94" mass="9971">MNASLPKSQKAAAVLVVAGGLALTVLGWWIVGFEYRDDLGRFVDVTWWLHGAVRALGLLAFGKVGFKIALAVVGVVVAVGAKLRSRRGAREPQA</sequence>